<protein>
    <submittedName>
        <fullName evidence="2">Uncharacterized protein</fullName>
    </submittedName>
</protein>
<feature type="compositionally biased region" description="Basic and acidic residues" evidence="1">
    <location>
        <begin position="505"/>
        <end position="518"/>
    </location>
</feature>
<dbReference type="Pfam" id="PF13432">
    <property type="entry name" value="TPR_16"/>
    <property type="match status" value="2"/>
</dbReference>
<organism evidence="2 3">
    <name type="scientific">Schizopora paradoxa</name>
    <dbReference type="NCBI Taxonomy" id="27342"/>
    <lineage>
        <taxon>Eukaryota</taxon>
        <taxon>Fungi</taxon>
        <taxon>Dikarya</taxon>
        <taxon>Basidiomycota</taxon>
        <taxon>Agaricomycotina</taxon>
        <taxon>Agaricomycetes</taxon>
        <taxon>Hymenochaetales</taxon>
        <taxon>Schizoporaceae</taxon>
        <taxon>Schizopora</taxon>
    </lineage>
</organism>
<dbReference type="Proteomes" id="UP000053477">
    <property type="component" value="Unassembled WGS sequence"/>
</dbReference>
<keyword evidence="3" id="KW-1185">Reference proteome</keyword>
<dbReference type="Gene3D" id="2.170.270.10">
    <property type="entry name" value="SET domain"/>
    <property type="match status" value="1"/>
</dbReference>
<dbReference type="InParanoid" id="A0A0H2S737"/>
<evidence type="ECO:0000313" key="3">
    <source>
        <dbReference type="Proteomes" id="UP000053477"/>
    </source>
</evidence>
<sequence>MARDLRVAGDDGVVTLVEDELGAVHRLRLYNLPSQNQKPLNLDDILPPGCVLAIKEPYCEAASEDMSGIRVDHPSDWMYLSEVHALFPEIWKHQFDDPSVSPSESLKNEGNAFFKAHKYRQSVLKYTEALRFERSPSLGATLLLNRAQAYLLLGDYPLAVNDVQKYLTEIASNPDHAKSQDEKALFRGAKAFYALRKYQDAHDLLERLTKEFPQNKDARQELTKVKTRLEEEKWGRYDWFALSAEARKPVPKNDVADYVGSIKRDGSGVWVATRDVKAGELLLVSKALDVLFAAEVEGNEKALVYDATRALLGESEGWTLTRKIASKLSEVPSQVDDVQSLSGCLDVYQDSEEGSSEKVVMIDDRTIIDINVIDAVREAFATPFPAIHPLITGASSVFSGVGLWPASARPHLPHACTPNTSRSFLGDVLILRACRDLKSGEGLTVSHVHPALPLEERRAELVRPGTRLGACECAFCAIEEKEGNEMRARRVELVQRVKTLSDKAPAERLRTDAARDDSAGPSNDSVKEIARSVEGLCDTLESTYSQREHPAHVQPRFALLEPLSYLFACYLYLGPTHTEDAMRANARYFAALGFEFEYTDVGAGAGGGDVVVRRHGYYHPLIVKTLVQQSSVCWQLGKKRTADAWRRIAENSMEIVAGHRRLFKEAFGKVYASLNWEL</sequence>
<name>A0A0H2S737_9AGAM</name>
<dbReference type="SUPFAM" id="SSF48452">
    <property type="entry name" value="TPR-like"/>
    <property type="match status" value="1"/>
</dbReference>
<dbReference type="OrthoDB" id="5945798at2759"/>
<proteinExistence type="predicted"/>
<dbReference type="PANTHER" id="PTHR47643">
    <property type="entry name" value="TPR DOMAIN PROTEIN (AFU_ORTHOLOGUE AFUA_5G12710)"/>
    <property type="match status" value="1"/>
</dbReference>
<dbReference type="STRING" id="27342.A0A0H2S737"/>
<dbReference type="InterPro" id="IPR011990">
    <property type="entry name" value="TPR-like_helical_dom_sf"/>
</dbReference>
<dbReference type="PANTHER" id="PTHR47643:SF2">
    <property type="entry name" value="TPR DOMAIN PROTEIN (AFU_ORTHOLOGUE AFUA_5G12710)"/>
    <property type="match status" value="1"/>
</dbReference>
<dbReference type="CDD" id="cd20071">
    <property type="entry name" value="SET_SMYD"/>
    <property type="match status" value="1"/>
</dbReference>
<dbReference type="SUPFAM" id="SSF82199">
    <property type="entry name" value="SET domain"/>
    <property type="match status" value="1"/>
</dbReference>
<dbReference type="Gene3D" id="1.25.40.10">
    <property type="entry name" value="Tetratricopeptide repeat domain"/>
    <property type="match status" value="1"/>
</dbReference>
<gene>
    <name evidence="2" type="ORF">SCHPADRAFT_915546</name>
</gene>
<dbReference type="AlphaFoldDB" id="A0A0H2S737"/>
<dbReference type="InterPro" id="IPR046341">
    <property type="entry name" value="SET_dom_sf"/>
</dbReference>
<evidence type="ECO:0000256" key="1">
    <source>
        <dbReference type="SAM" id="MobiDB-lite"/>
    </source>
</evidence>
<accession>A0A0H2S737</accession>
<reference evidence="2 3" key="1">
    <citation type="submission" date="2015-04" db="EMBL/GenBank/DDBJ databases">
        <title>Complete genome sequence of Schizopora paradoxa KUC8140, a cosmopolitan wood degrader in East Asia.</title>
        <authorList>
            <consortium name="DOE Joint Genome Institute"/>
            <person name="Min B."/>
            <person name="Park H."/>
            <person name="Jang Y."/>
            <person name="Kim J.-J."/>
            <person name="Kim K.H."/>
            <person name="Pangilinan J."/>
            <person name="Lipzen A."/>
            <person name="Riley R."/>
            <person name="Grigoriev I.V."/>
            <person name="Spatafora J.W."/>
            <person name="Choi I.-G."/>
        </authorList>
    </citation>
    <scope>NUCLEOTIDE SEQUENCE [LARGE SCALE GENOMIC DNA]</scope>
    <source>
        <strain evidence="2 3">KUC8140</strain>
    </source>
</reference>
<dbReference type="InterPro" id="IPR019734">
    <property type="entry name" value="TPR_rpt"/>
</dbReference>
<evidence type="ECO:0000313" key="2">
    <source>
        <dbReference type="EMBL" id="KLO12661.1"/>
    </source>
</evidence>
<dbReference type="InterPro" id="IPR053209">
    <property type="entry name" value="Gramillin-biosynth_MTr"/>
</dbReference>
<dbReference type="EMBL" id="KQ085973">
    <property type="protein sequence ID" value="KLO12661.1"/>
    <property type="molecule type" value="Genomic_DNA"/>
</dbReference>
<feature type="region of interest" description="Disordered" evidence="1">
    <location>
        <begin position="505"/>
        <end position="525"/>
    </location>
</feature>
<dbReference type="SMART" id="SM00028">
    <property type="entry name" value="TPR"/>
    <property type="match status" value="3"/>
</dbReference>